<organism evidence="1 2">
    <name type="scientific">Choristoneura fumiferana</name>
    <name type="common">Spruce budworm moth</name>
    <name type="synonym">Archips fumiferana</name>
    <dbReference type="NCBI Taxonomy" id="7141"/>
    <lineage>
        <taxon>Eukaryota</taxon>
        <taxon>Metazoa</taxon>
        <taxon>Ecdysozoa</taxon>
        <taxon>Arthropoda</taxon>
        <taxon>Hexapoda</taxon>
        <taxon>Insecta</taxon>
        <taxon>Pterygota</taxon>
        <taxon>Neoptera</taxon>
        <taxon>Endopterygota</taxon>
        <taxon>Lepidoptera</taxon>
        <taxon>Glossata</taxon>
        <taxon>Ditrysia</taxon>
        <taxon>Tortricoidea</taxon>
        <taxon>Tortricidae</taxon>
        <taxon>Tortricinae</taxon>
        <taxon>Choristoneura</taxon>
    </lineage>
</organism>
<accession>A0ACC0JFN8</accession>
<gene>
    <name evidence="1" type="ORF">MSG28_014054</name>
</gene>
<evidence type="ECO:0000313" key="2">
    <source>
        <dbReference type="Proteomes" id="UP001064048"/>
    </source>
</evidence>
<comment type="caution">
    <text evidence="1">The sequence shown here is derived from an EMBL/GenBank/DDBJ whole genome shotgun (WGS) entry which is preliminary data.</text>
</comment>
<reference evidence="1 2" key="1">
    <citation type="journal article" date="2022" name="Genome Biol. Evol.">
        <title>The Spruce Budworm Genome: Reconstructing the Evolutionary History of Antifreeze Proteins.</title>
        <authorList>
            <person name="Beliveau C."/>
            <person name="Gagne P."/>
            <person name="Picq S."/>
            <person name="Vernygora O."/>
            <person name="Keeling C.I."/>
            <person name="Pinkney K."/>
            <person name="Doucet D."/>
            <person name="Wen F."/>
            <person name="Johnston J.S."/>
            <person name="Maaroufi H."/>
            <person name="Boyle B."/>
            <person name="Laroche J."/>
            <person name="Dewar K."/>
            <person name="Juretic N."/>
            <person name="Blackburn G."/>
            <person name="Nisole A."/>
            <person name="Brunet B."/>
            <person name="Brandao M."/>
            <person name="Lumley L."/>
            <person name="Duan J."/>
            <person name="Quan G."/>
            <person name="Lucarotti C.J."/>
            <person name="Roe A.D."/>
            <person name="Sperling F.A.H."/>
            <person name="Levesque R.C."/>
            <person name="Cusson M."/>
        </authorList>
    </citation>
    <scope>NUCLEOTIDE SEQUENCE [LARGE SCALE GENOMIC DNA]</scope>
    <source>
        <strain evidence="1">Glfc:IPQL:Cfum</strain>
    </source>
</reference>
<dbReference type="EMBL" id="CM046125">
    <property type="protein sequence ID" value="KAI8422951.1"/>
    <property type="molecule type" value="Genomic_DNA"/>
</dbReference>
<proteinExistence type="predicted"/>
<keyword evidence="2" id="KW-1185">Reference proteome</keyword>
<name>A0ACC0JFN8_CHOFU</name>
<sequence>MLLKVRGIQPTPVDFLQPITTTNNQTTNNQNNTKPTTKLGATWADTTGSININVDNLLAPRSPKAGPAPTINQLKSSPNSPAKPPLMSPLAFQYQTPMNNNFVPNMQQPQFNHNFLQ</sequence>
<dbReference type="Proteomes" id="UP001064048">
    <property type="component" value="Chromosome 25"/>
</dbReference>
<evidence type="ECO:0000313" key="1">
    <source>
        <dbReference type="EMBL" id="KAI8422951.1"/>
    </source>
</evidence>
<protein>
    <submittedName>
        <fullName evidence="1">Uncharacterized protein</fullName>
    </submittedName>
</protein>